<dbReference type="AlphaFoldDB" id="A0A1T4VJW9"/>
<dbReference type="InterPro" id="IPR001764">
    <property type="entry name" value="Glyco_hydro_3_N"/>
</dbReference>
<dbReference type="RefSeq" id="WP_078765925.1">
    <property type="nucleotide sequence ID" value="NZ_FUXZ01000006.1"/>
</dbReference>
<dbReference type="Gene3D" id="3.20.20.300">
    <property type="entry name" value="Glycoside hydrolase, family 3, N-terminal domain"/>
    <property type="match status" value="1"/>
</dbReference>
<dbReference type="PANTHER" id="PTHR30620">
    <property type="entry name" value="PERIPLASMIC BETA-GLUCOSIDASE-RELATED"/>
    <property type="match status" value="1"/>
</dbReference>
<keyword evidence="5" id="KW-0378">Hydrolase</keyword>
<dbReference type="STRING" id="39495.SAMN02745111_01048"/>
<dbReference type="SUPFAM" id="SSF52279">
    <property type="entry name" value="Beta-D-glucan exohydrolase, C-terminal domain"/>
    <property type="match status" value="1"/>
</dbReference>
<reference evidence="10 11" key="1">
    <citation type="submission" date="2017-02" db="EMBL/GenBank/DDBJ databases">
        <authorList>
            <person name="Peterson S.W."/>
        </authorList>
    </citation>
    <scope>NUCLEOTIDE SEQUENCE [LARGE SCALE GENOMIC DNA]</scope>
    <source>
        <strain evidence="10 11">ATCC 35992</strain>
    </source>
</reference>
<evidence type="ECO:0000256" key="4">
    <source>
        <dbReference type="ARBA" id="ARBA00022729"/>
    </source>
</evidence>
<feature type="region of interest" description="Disordered" evidence="7">
    <location>
        <begin position="28"/>
        <end position="61"/>
    </location>
</feature>
<dbReference type="OrthoDB" id="9805821at2"/>
<dbReference type="Gene3D" id="3.40.50.1700">
    <property type="entry name" value="Glycoside hydrolase family 3 C-terminal domain"/>
    <property type="match status" value="1"/>
</dbReference>
<name>A0A1T4VJW9_9FIRM</name>
<comment type="similarity">
    <text evidence="2">Belongs to the glycosyl hydrolase 3 family.</text>
</comment>
<protein>
    <recommendedName>
        <fullName evidence="3">beta-glucosidase</fullName>
        <ecNumber evidence="3">3.2.1.21</ecNumber>
    </recommendedName>
</protein>
<feature type="domain" description="Glycoside hydrolase family 3 N-terminal" evidence="8">
    <location>
        <begin position="84"/>
        <end position="396"/>
    </location>
</feature>
<keyword evidence="6" id="KW-0326">Glycosidase</keyword>
<dbReference type="GO" id="GO:0009251">
    <property type="term" value="P:glucan catabolic process"/>
    <property type="evidence" value="ECO:0007669"/>
    <property type="project" value="TreeGrafter"/>
</dbReference>
<gene>
    <name evidence="10" type="ORF">SAMN02745111_01048</name>
</gene>
<dbReference type="PANTHER" id="PTHR30620:SF16">
    <property type="entry name" value="LYSOSOMAL BETA GLUCOSIDASE"/>
    <property type="match status" value="1"/>
</dbReference>
<dbReference type="GO" id="GO:0008422">
    <property type="term" value="F:beta-glucosidase activity"/>
    <property type="evidence" value="ECO:0007669"/>
    <property type="project" value="UniProtKB-EC"/>
</dbReference>
<evidence type="ECO:0000259" key="8">
    <source>
        <dbReference type="Pfam" id="PF00933"/>
    </source>
</evidence>
<dbReference type="InterPro" id="IPR002772">
    <property type="entry name" value="Glyco_hydro_3_C"/>
</dbReference>
<proteinExistence type="inferred from homology"/>
<keyword evidence="4" id="KW-0732">Signal</keyword>
<dbReference type="Pfam" id="PF01915">
    <property type="entry name" value="Glyco_hydro_3_C"/>
    <property type="match status" value="1"/>
</dbReference>
<evidence type="ECO:0000256" key="3">
    <source>
        <dbReference type="ARBA" id="ARBA00012744"/>
    </source>
</evidence>
<accession>A0A1T4VJW9</accession>
<evidence type="ECO:0000256" key="1">
    <source>
        <dbReference type="ARBA" id="ARBA00000448"/>
    </source>
</evidence>
<feature type="domain" description="Glycoside hydrolase family 3 C-terminal" evidence="9">
    <location>
        <begin position="436"/>
        <end position="620"/>
    </location>
</feature>
<evidence type="ECO:0000259" key="9">
    <source>
        <dbReference type="Pfam" id="PF01915"/>
    </source>
</evidence>
<dbReference type="Pfam" id="PF00933">
    <property type="entry name" value="Glyco_hydro_3"/>
    <property type="match status" value="1"/>
</dbReference>
<dbReference type="EC" id="3.2.1.21" evidence="3"/>
<dbReference type="EMBL" id="FUXZ01000006">
    <property type="protein sequence ID" value="SKA65217.1"/>
    <property type="molecule type" value="Genomic_DNA"/>
</dbReference>
<dbReference type="InterPro" id="IPR017853">
    <property type="entry name" value="GH"/>
</dbReference>
<dbReference type="SUPFAM" id="SSF51445">
    <property type="entry name" value="(Trans)glycosidases"/>
    <property type="match status" value="1"/>
</dbReference>
<evidence type="ECO:0000256" key="5">
    <source>
        <dbReference type="ARBA" id="ARBA00022801"/>
    </source>
</evidence>
<evidence type="ECO:0000256" key="2">
    <source>
        <dbReference type="ARBA" id="ARBA00005336"/>
    </source>
</evidence>
<feature type="compositionally biased region" description="Low complexity" evidence="7">
    <location>
        <begin position="38"/>
        <end position="49"/>
    </location>
</feature>
<evidence type="ECO:0000256" key="6">
    <source>
        <dbReference type="ARBA" id="ARBA00023295"/>
    </source>
</evidence>
<sequence>MKKKINDLKKITAVTLSFTMLLTMNGCSKNKKSEDTTNEVTTQSTTEVKTTQKETETEAKKDSNYKYEEYASLSAEEIVEKLSLEQKASQMVMADCKKTEASEVESKDYGAILSVPNEIYTKDDWVKSVDEFQQAAIESEAGIPIIYGNDQIHGVYQVDNGTIFPHQIGIGATHDKDLAYRIGQATAKESLLCHNIWSYSPIVAQSEDPRWGRTYETYGTDIKNITDLATSYTKGMNEVGMITCAKHYLGDGNVELGSGEGDRLIDRGDAKISDDKIKELLSVYQAEIDAGVQTIMVSHSALNGVKMHENKEYIMKLKDEMGFKGFISGDWDSVHNTSASTYYEQVVNAVNAGIDMFMEVDVDNQEVCRGHIIDGVNKGDISEERINDAATRIIRVKLEAGVFADPLFENQKLDITDVGCDEHRALAREAVSKSQVLIKNENNIIPLKKGTKVFVMGPAADNDRVQCGGWTLQWMGPPEDQVTGLTTIKEGLEEVASECGIEVLTSSTEVDKADVILLCLGEEPYAEWNGDTADLKLCGELGCANNQTAINDAKSYGKPIVTCIVAGRNVLLGDDYKDWDGIVMSYLPGSEGAGVADVLCGKTEFTGTLPAPWYSSVDQIGTDKCWLKEGFGLKTK</sequence>
<organism evidence="10 11">
    <name type="scientific">Eubacterium uniforme</name>
    <dbReference type="NCBI Taxonomy" id="39495"/>
    <lineage>
        <taxon>Bacteria</taxon>
        <taxon>Bacillati</taxon>
        <taxon>Bacillota</taxon>
        <taxon>Clostridia</taxon>
        <taxon>Eubacteriales</taxon>
        <taxon>Eubacteriaceae</taxon>
        <taxon>Eubacterium</taxon>
    </lineage>
</organism>
<dbReference type="InterPro" id="IPR036881">
    <property type="entry name" value="Glyco_hydro_3_C_sf"/>
</dbReference>
<dbReference type="InterPro" id="IPR051915">
    <property type="entry name" value="Cellulose_Degrad_GH3"/>
</dbReference>
<dbReference type="InterPro" id="IPR036962">
    <property type="entry name" value="Glyco_hydro_3_N_sf"/>
</dbReference>
<dbReference type="PRINTS" id="PR00133">
    <property type="entry name" value="GLHYDRLASE3"/>
</dbReference>
<comment type="catalytic activity">
    <reaction evidence="1">
        <text>Hydrolysis of terminal, non-reducing beta-D-glucosyl residues with release of beta-D-glucose.</text>
        <dbReference type="EC" id="3.2.1.21"/>
    </reaction>
</comment>
<feature type="compositionally biased region" description="Basic and acidic residues" evidence="7">
    <location>
        <begin position="50"/>
        <end position="61"/>
    </location>
</feature>
<evidence type="ECO:0000313" key="10">
    <source>
        <dbReference type="EMBL" id="SKA65217.1"/>
    </source>
</evidence>
<evidence type="ECO:0000313" key="11">
    <source>
        <dbReference type="Proteomes" id="UP000190814"/>
    </source>
</evidence>
<dbReference type="Proteomes" id="UP000190814">
    <property type="component" value="Unassembled WGS sequence"/>
</dbReference>
<evidence type="ECO:0000256" key="7">
    <source>
        <dbReference type="SAM" id="MobiDB-lite"/>
    </source>
</evidence>
<keyword evidence="11" id="KW-1185">Reference proteome</keyword>